<accession>B8CL46</accession>
<reference evidence="1 2" key="1">
    <citation type="journal article" date="2008" name="PLoS ONE">
        <title>Environmental adaptation: genomic analysis of the piezotolerant and psychrotolerant deep-sea iron reducing bacterium Shewanella piezotolerans WP3.</title>
        <authorList>
            <person name="Wang F."/>
            <person name="Wang J."/>
            <person name="Jian H."/>
            <person name="Zhang B."/>
            <person name="Li S."/>
            <person name="Wang F."/>
            <person name="Zeng X."/>
            <person name="Gao L."/>
            <person name="Bartlett D.H."/>
            <person name="Yu J."/>
            <person name="Hu S."/>
            <person name="Xiao X."/>
        </authorList>
    </citation>
    <scope>NUCLEOTIDE SEQUENCE [LARGE SCALE GENOMIC DNA]</scope>
    <source>
        <strain evidence="2">WP3 / JCM 13877</strain>
    </source>
</reference>
<gene>
    <name evidence="1" type="ordered locus">swp_1590</name>
</gene>
<name>B8CL46_SHEPW</name>
<proteinExistence type="predicted"/>
<dbReference type="KEGG" id="swp:swp_1590"/>
<evidence type="ECO:0000313" key="1">
    <source>
        <dbReference type="EMBL" id="ACJ28371.1"/>
    </source>
</evidence>
<dbReference type="AlphaFoldDB" id="B8CL46"/>
<dbReference type="HOGENOM" id="CLU_3375963_0_0_6"/>
<organism evidence="1 2">
    <name type="scientific">Shewanella piezotolerans (strain WP3 / JCM 13877)</name>
    <dbReference type="NCBI Taxonomy" id="225849"/>
    <lineage>
        <taxon>Bacteria</taxon>
        <taxon>Pseudomonadati</taxon>
        <taxon>Pseudomonadota</taxon>
        <taxon>Gammaproteobacteria</taxon>
        <taxon>Alteromonadales</taxon>
        <taxon>Shewanellaceae</taxon>
        <taxon>Shewanella</taxon>
    </lineage>
</organism>
<dbReference type="Proteomes" id="UP000000753">
    <property type="component" value="Chromosome"/>
</dbReference>
<protein>
    <submittedName>
        <fullName evidence="1">Uncharacterized protein</fullName>
    </submittedName>
</protein>
<keyword evidence="2" id="KW-1185">Reference proteome</keyword>
<sequence length="34" mass="3778">MLRTGDSKVATTAVLFNTAEHIAVTPNKRNHVER</sequence>
<dbReference type="EMBL" id="CP000472">
    <property type="protein sequence ID" value="ACJ28371.1"/>
    <property type="molecule type" value="Genomic_DNA"/>
</dbReference>
<evidence type="ECO:0000313" key="2">
    <source>
        <dbReference type="Proteomes" id="UP000000753"/>
    </source>
</evidence>